<evidence type="ECO:0000256" key="2">
    <source>
        <dbReference type="ARBA" id="ARBA00022723"/>
    </source>
</evidence>
<reference evidence="7 9" key="1">
    <citation type="submission" date="2020-01" db="EMBL/GenBank/DDBJ databases">
        <authorList>
            <consortium name="DOE Joint Genome Institute"/>
            <person name="Haridas S."/>
            <person name="Albert R."/>
            <person name="Binder M."/>
            <person name="Bloem J."/>
            <person name="Labutti K."/>
            <person name="Salamov A."/>
            <person name="Andreopoulos B."/>
            <person name="Baker S.E."/>
            <person name="Barry K."/>
            <person name="Bills G."/>
            <person name="Bluhm B.H."/>
            <person name="Cannon C."/>
            <person name="Castanera R."/>
            <person name="Culley D.E."/>
            <person name="Daum C."/>
            <person name="Ezra D."/>
            <person name="Gonzalez J.B."/>
            <person name="Henrissat B."/>
            <person name="Kuo A."/>
            <person name="Liang C."/>
            <person name="Lipzen A."/>
            <person name="Lutzoni F."/>
            <person name="Magnuson J."/>
            <person name="Mondo S."/>
            <person name="Nolan M."/>
            <person name="Ohm R."/>
            <person name="Pangilinan J."/>
            <person name="Park H.-J."/>
            <person name="Ramirez L."/>
            <person name="Alfaro M."/>
            <person name="Sun H."/>
            <person name="Tritt A."/>
            <person name="Yoshinaga Y."/>
            <person name="Zwiers L.-H."/>
            <person name="Turgeon B.G."/>
            <person name="Goodwin S.B."/>
            <person name="Spatafora J.W."/>
            <person name="Crous P.W."/>
            <person name="Grigoriev I.V."/>
        </authorList>
    </citation>
    <scope>NUCLEOTIDE SEQUENCE</scope>
    <source>
        <strain evidence="7 9">CBS 781.70</strain>
    </source>
</reference>
<organism evidence="7">
    <name type="scientific">Eremomyces bilateralis CBS 781.70</name>
    <dbReference type="NCBI Taxonomy" id="1392243"/>
    <lineage>
        <taxon>Eukaryota</taxon>
        <taxon>Fungi</taxon>
        <taxon>Dikarya</taxon>
        <taxon>Ascomycota</taxon>
        <taxon>Pezizomycotina</taxon>
        <taxon>Dothideomycetes</taxon>
        <taxon>Dothideomycetes incertae sedis</taxon>
        <taxon>Eremomycetales</taxon>
        <taxon>Eremomycetaceae</taxon>
        <taxon>Eremomyces</taxon>
    </lineage>
</organism>
<dbReference type="GO" id="GO:0000981">
    <property type="term" value="F:DNA-binding transcription factor activity, RNA polymerase II-specific"/>
    <property type="evidence" value="ECO:0007669"/>
    <property type="project" value="InterPro"/>
</dbReference>
<dbReference type="GO" id="GO:0006351">
    <property type="term" value="P:DNA-templated transcription"/>
    <property type="evidence" value="ECO:0007669"/>
    <property type="project" value="InterPro"/>
</dbReference>
<keyword evidence="2" id="KW-0479">Metal-binding</keyword>
<dbReference type="GO" id="GO:0008270">
    <property type="term" value="F:zinc ion binding"/>
    <property type="evidence" value="ECO:0007669"/>
    <property type="project" value="InterPro"/>
</dbReference>
<dbReference type="GO" id="GO:0005634">
    <property type="term" value="C:nucleus"/>
    <property type="evidence" value="ECO:0007669"/>
    <property type="project" value="UniProtKB-SubCell"/>
</dbReference>
<dbReference type="OrthoDB" id="3862662at2759"/>
<dbReference type="SMART" id="SM00906">
    <property type="entry name" value="Fungal_trans"/>
    <property type="match status" value="1"/>
</dbReference>
<evidence type="ECO:0000256" key="1">
    <source>
        <dbReference type="ARBA" id="ARBA00004123"/>
    </source>
</evidence>
<dbReference type="EMBL" id="ML975191">
    <property type="protein sequence ID" value="KAF1808080.1"/>
    <property type="molecule type" value="Genomic_DNA"/>
</dbReference>
<dbReference type="Pfam" id="PF04082">
    <property type="entry name" value="Fungal_trans"/>
    <property type="match status" value="1"/>
</dbReference>
<dbReference type="InterPro" id="IPR050815">
    <property type="entry name" value="TF_fung"/>
</dbReference>
<proteinExistence type="predicted"/>
<evidence type="ECO:0000256" key="4">
    <source>
        <dbReference type="ARBA" id="ARBA00023163"/>
    </source>
</evidence>
<evidence type="ECO:0000313" key="7">
    <source>
        <dbReference type="EMBL" id="KAF1808080.1"/>
    </source>
</evidence>
<protein>
    <recommendedName>
        <fullName evidence="6">Xylanolytic transcriptional activator regulatory domain-containing protein</fullName>
    </recommendedName>
</protein>
<gene>
    <name evidence="7 9" type="ORF">P152DRAFT_469187</name>
</gene>
<dbReference type="PANTHER" id="PTHR47338">
    <property type="entry name" value="ZN(II)2CYS6 TRANSCRIPTION FACTOR (EUROFUNG)-RELATED"/>
    <property type="match status" value="1"/>
</dbReference>
<reference evidence="9" key="3">
    <citation type="submission" date="2025-04" db="UniProtKB">
        <authorList>
            <consortium name="RefSeq"/>
        </authorList>
    </citation>
    <scope>IDENTIFICATION</scope>
    <source>
        <strain evidence="9">CBS 781.70</strain>
    </source>
</reference>
<sequence>MHKRCTIMCPGIKCIRLRKKCEYTDWSESNTTASNAVFHTSVPRPHVDSRSHVKDYIAITTNQHSSAEGPSRPFPLSFFLDTDFLTPLNANALDFGSESSPIWRSALASLKHDHSEICLQYLATVHMWLPMISKKRLIRDLESLDHGSAHVDTCLPLLLLCMGLCLNRIEYRPSISSLYAVATSLCSTAETTGFVSIRLVQSLVLLAVYELSNAIYPAAYLTIGRAARLGILMGMHDRERAQQLFEDFETWTLREEQRRTWWAVFVLDRFVNIETRGMPFAAPEPCFEELLPVNDEDWDSGTIVGSEHLYSTTFSETMVLGSFATVCQSAHMLSKVAHHRAAKLTSDDAAHLLSEAHNLHTALSMLHSALDKSEINGTSFNNSQSPSRLMASALCTSSGLILYNLYGCNEPTGSTVREPLALEMQNICLRGIKDLAVSTAPKIAKIDTACPFTAPCLYHAATECAWFIREDHDPKMYEALREIVKGLQCLEIRWRLAGEYLNLLEQAGAMKLINRE</sequence>
<evidence type="ECO:0000313" key="8">
    <source>
        <dbReference type="Proteomes" id="UP000504638"/>
    </source>
</evidence>
<dbReference type="Proteomes" id="UP000504638">
    <property type="component" value="Unplaced"/>
</dbReference>
<dbReference type="GO" id="GO:0003677">
    <property type="term" value="F:DNA binding"/>
    <property type="evidence" value="ECO:0007669"/>
    <property type="project" value="InterPro"/>
</dbReference>
<evidence type="ECO:0000259" key="6">
    <source>
        <dbReference type="SMART" id="SM00906"/>
    </source>
</evidence>
<evidence type="ECO:0000256" key="3">
    <source>
        <dbReference type="ARBA" id="ARBA00023015"/>
    </source>
</evidence>
<keyword evidence="8" id="KW-1185">Reference proteome</keyword>
<dbReference type="RefSeq" id="XP_033529711.1">
    <property type="nucleotide sequence ID" value="XM_033680878.1"/>
</dbReference>
<reference evidence="9" key="2">
    <citation type="submission" date="2020-04" db="EMBL/GenBank/DDBJ databases">
        <authorList>
            <consortium name="NCBI Genome Project"/>
        </authorList>
    </citation>
    <scope>NUCLEOTIDE SEQUENCE</scope>
    <source>
        <strain evidence="9">CBS 781.70</strain>
    </source>
</reference>
<keyword evidence="5" id="KW-0539">Nucleus</keyword>
<evidence type="ECO:0000256" key="5">
    <source>
        <dbReference type="ARBA" id="ARBA00023242"/>
    </source>
</evidence>
<dbReference type="CDD" id="cd12148">
    <property type="entry name" value="fungal_TF_MHR"/>
    <property type="match status" value="1"/>
</dbReference>
<keyword evidence="4" id="KW-0804">Transcription</keyword>
<dbReference type="GeneID" id="54421448"/>
<accession>A0A6G1FQU2</accession>
<dbReference type="InterPro" id="IPR007219">
    <property type="entry name" value="XnlR_reg_dom"/>
</dbReference>
<name>A0A6G1FQU2_9PEZI</name>
<dbReference type="AlphaFoldDB" id="A0A6G1FQU2"/>
<evidence type="ECO:0000313" key="9">
    <source>
        <dbReference type="RefSeq" id="XP_033529711.1"/>
    </source>
</evidence>
<dbReference type="PANTHER" id="PTHR47338:SF20">
    <property type="entry name" value="ZN(II)2CYS6 TRANSCRIPTION FACTOR (EUROFUNG)"/>
    <property type="match status" value="1"/>
</dbReference>
<feature type="domain" description="Xylanolytic transcriptional activator regulatory" evidence="6">
    <location>
        <begin position="219"/>
        <end position="298"/>
    </location>
</feature>
<comment type="subcellular location">
    <subcellularLocation>
        <location evidence="1">Nucleus</location>
    </subcellularLocation>
</comment>
<keyword evidence="3" id="KW-0805">Transcription regulation</keyword>